<dbReference type="InterPro" id="IPR017451">
    <property type="entry name" value="F-box-assoc_interact_dom"/>
</dbReference>
<evidence type="ECO:0000313" key="3">
    <source>
        <dbReference type="Proteomes" id="UP001457282"/>
    </source>
</evidence>
<name>A0AAW1WDN6_RUBAR</name>
<reference evidence="2 3" key="1">
    <citation type="journal article" date="2023" name="G3 (Bethesda)">
        <title>A chromosome-length genome assembly and annotation of blackberry (Rubus argutus, cv. 'Hillquist').</title>
        <authorList>
            <person name="Bruna T."/>
            <person name="Aryal R."/>
            <person name="Dudchenko O."/>
            <person name="Sargent D.J."/>
            <person name="Mead D."/>
            <person name="Buti M."/>
            <person name="Cavallini A."/>
            <person name="Hytonen T."/>
            <person name="Andres J."/>
            <person name="Pham M."/>
            <person name="Weisz D."/>
            <person name="Mascagni F."/>
            <person name="Usai G."/>
            <person name="Natali L."/>
            <person name="Bassil N."/>
            <person name="Fernandez G.E."/>
            <person name="Lomsadze A."/>
            <person name="Armour M."/>
            <person name="Olukolu B."/>
            <person name="Poorten T."/>
            <person name="Britton C."/>
            <person name="Davik J."/>
            <person name="Ashrafi H."/>
            <person name="Aiden E.L."/>
            <person name="Borodovsky M."/>
            <person name="Worthington M."/>
        </authorList>
    </citation>
    <scope>NUCLEOTIDE SEQUENCE [LARGE SCALE GENOMIC DNA]</scope>
    <source>
        <strain evidence="2">PI 553951</strain>
    </source>
</reference>
<dbReference type="SMART" id="SM00256">
    <property type="entry name" value="FBOX"/>
    <property type="match status" value="1"/>
</dbReference>
<evidence type="ECO:0000313" key="2">
    <source>
        <dbReference type="EMBL" id="KAK9922632.1"/>
    </source>
</evidence>
<dbReference type="PROSITE" id="PS50181">
    <property type="entry name" value="FBOX"/>
    <property type="match status" value="1"/>
</dbReference>
<dbReference type="Proteomes" id="UP001457282">
    <property type="component" value="Unassembled WGS sequence"/>
</dbReference>
<organism evidence="2 3">
    <name type="scientific">Rubus argutus</name>
    <name type="common">Southern blackberry</name>
    <dbReference type="NCBI Taxonomy" id="59490"/>
    <lineage>
        <taxon>Eukaryota</taxon>
        <taxon>Viridiplantae</taxon>
        <taxon>Streptophyta</taxon>
        <taxon>Embryophyta</taxon>
        <taxon>Tracheophyta</taxon>
        <taxon>Spermatophyta</taxon>
        <taxon>Magnoliopsida</taxon>
        <taxon>eudicotyledons</taxon>
        <taxon>Gunneridae</taxon>
        <taxon>Pentapetalae</taxon>
        <taxon>rosids</taxon>
        <taxon>fabids</taxon>
        <taxon>Rosales</taxon>
        <taxon>Rosaceae</taxon>
        <taxon>Rosoideae</taxon>
        <taxon>Rosoideae incertae sedis</taxon>
        <taxon>Rubus</taxon>
    </lineage>
</organism>
<dbReference type="AlphaFoldDB" id="A0AAW1WDN6"/>
<dbReference type="PANTHER" id="PTHR31672">
    <property type="entry name" value="BNACNNG10540D PROTEIN"/>
    <property type="match status" value="1"/>
</dbReference>
<sequence length="402" mass="45981">MSDYLPNEVLVDILVRVPVKSLLRFRCVSKQWNSLISSPAFINTHLNRALFQQTNGDDKSNQDLLLFRYYYSIDYVMEDDHGMHISVNDKREERFSLHRDDESFPHNPYLKLDFPYRCGGWYKDYFQIVASVNGIVCLVDQNRCILWNPSVSRVMELPFAFQYPDRSVMHRLGFGCDRITNDYKLVRLVYFGTRDHPVVPPVVEIFTLSINSWRQIAASGPMYITVQHSSSSQAFASGAFHWIAHTPPEEGTFCNLILAFDIANEVFNELPLPSCLAAKTDLNMTIAVLNGSLSLVPCNNGRVEDESYSDSVWIMEEYGMAESWTKLFSIDIEGQAIWRVLSFTKNGEVIVLNDSGKLVAYESSTQQTRDLEYNVGPRFSKQVYSLDTYMESLVLLNVADAL</sequence>
<dbReference type="Pfam" id="PF00646">
    <property type="entry name" value="F-box"/>
    <property type="match status" value="1"/>
</dbReference>
<evidence type="ECO:0000259" key="1">
    <source>
        <dbReference type="PROSITE" id="PS50181"/>
    </source>
</evidence>
<dbReference type="PANTHER" id="PTHR31672:SF10">
    <property type="entry name" value="F-BOX DOMAIN-CONTAINING PROTEIN"/>
    <property type="match status" value="1"/>
</dbReference>
<dbReference type="InterPro" id="IPR050796">
    <property type="entry name" value="SCF_F-box_component"/>
</dbReference>
<comment type="caution">
    <text evidence="2">The sequence shown here is derived from an EMBL/GenBank/DDBJ whole genome shotgun (WGS) entry which is preliminary data.</text>
</comment>
<dbReference type="InterPro" id="IPR006527">
    <property type="entry name" value="F-box-assoc_dom_typ1"/>
</dbReference>
<dbReference type="InterPro" id="IPR001810">
    <property type="entry name" value="F-box_dom"/>
</dbReference>
<keyword evidence="3" id="KW-1185">Reference proteome</keyword>
<dbReference type="SUPFAM" id="SSF81383">
    <property type="entry name" value="F-box domain"/>
    <property type="match status" value="1"/>
</dbReference>
<dbReference type="EMBL" id="JBEDUW010000006">
    <property type="protein sequence ID" value="KAK9922632.1"/>
    <property type="molecule type" value="Genomic_DNA"/>
</dbReference>
<dbReference type="NCBIfam" id="TIGR01640">
    <property type="entry name" value="F_box_assoc_1"/>
    <property type="match status" value="1"/>
</dbReference>
<dbReference type="Pfam" id="PF07734">
    <property type="entry name" value="FBA_1"/>
    <property type="match status" value="1"/>
</dbReference>
<accession>A0AAW1WDN6</accession>
<dbReference type="CDD" id="cd22157">
    <property type="entry name" value="F-box_AtFBW1-like"/>
    <property type="match status" value="1"/>
</dbReference>
<dbReference type="Gene3D" id="1.20.1280.50">
    <property type="match status" value="1"/>
</dbReference>
<protein>
    <recommendedName>
        <fullName evidence="1">F-box domain-containing protein</fullName>
    </recommendedName>
</protein>
<gene>
    <name evidence="2" type="ORF">M0R45_031087</name>
</gene>
<proteinExistence type="predicted"/>
<dbReference type="InterPro" id="IPR036047">
    <property type="entry name" value="F-box-like_dom_sf"/>
</dbReference>
<feature type="domain" description="F-box" evidence="1">
    <location>
        <begin position="1"/>
        <end position="49"/>
    </location>
</feature>